<evidence type="ECO:0000256" key="3">
    <source>
        <dbReference type="ARBA" id="ARBA00022989"/>
    </source>
</evidence>
<dbReference type="GO" id="GO:0005886">
    <property type="term" value="C:plasma membrane"/>
    <property type="evidence" value="ECO:0007669"/>
    <property type="project" value="TreeGrafter"/>
</dbReference>
<proteinExistence type="predicted"/>
<keyword evidence="2" id="KW-0812">Transmembrane</keyword>
<dbReference type="GO" id="GO:0022857">
    <property type="term" value="F:transmembrane transporter activity"/>
    <property type="evidence" value="ECO:0007669"/>
    <property type="project" value="TreeGrafter"/>
</dbReference>
<keyword evidence="6" id="KW-1185">Reference proteome</keyword>
<dbReference type="PANTHER" id="PTHR23502">
    <property type="entry name" value="MAJOR FACILITATOR SUPERFAMILY"/>
    <property type="match status" value="1"/>
</dbReference>
<evidence type="ECO:0000313" key="6">
    <source>
        <dbReference type="Proteomes" id="UP000178129"/>
    </source>
</evidence>
<evidence type="ECO:0000256" key="2">
    <source>
        <dbReference type="ARBA" id="ARBA00022692"/>
    </source>
</evidence>
<accession>A0A1E1LKW8</accession>
<evidence type="ECO:0000256" key="1">
    <source>
        <dbReference type="ARBA" id="ARBA00004141"/>
    </source>
</evidence>
<dbReference type="PANTHER" id="PTHR23502:SF30">
    <property type="entry name" value="TRANSPORTER, PUTATIVE (AFU_ORTHOLOGUE AFUA_8G04702)-RELATED"/>
    <property type="match status" value="1"/>
</dbReference>
<dbReference type="Proteomes" id="UP000178129">
    <property type="component" value="Unassembled WGS sequence"/>
</dbReference>
<dbReference type="InterPro" id="IPR036259">
    <property type="entry name" value="MFS_trans_sf"/>
</dbReference>
<reference evidence="6" key="1">
    <citation type="submission" date="2016-03" db="EMBL/GenBank/DDBJ databases">
        <authorList>
            <person name="Ploux O."/>
        </authorList>
    </citation>
    <scope>NUCLEOTIDE SEQUENCE [LARGE SCALE GENOMIC DNA]</scope>
    <source>
        <strain evidence="6">UK7</strain>
    </source>
</reference>
<dbReference type="Gene3D" id="1.20.1250.20">
    <property type="entry name" value="MFS general substrate transporter like domains"/>
    <property type="match status" value="1"/>
</dbReference>
<dbReference type="EMBL" id="FJUW01000061">
    <property type="protein sequence ID" value="CZT11145.1"/>
    <property type="molecule type" value="Genomic_DNA"/>
</dbReference>
<comment type="caution">
    <text evidence="5">The sequence shown here is derived from an EMBL/GenBank/DDBJ whole genome shotgun (WGS) entry which is preliminary data.</text>
</comment>
<gene>
    <name evidence="5" type="ORF">RCO7_05575</name>
</gene>
<name>A0A1E1LKW8_9HELO</name>
<keyword evidence="3" id="KW-1133">Transmembrane helix</keyword>
<sequence length="168" mass="18887">MGVTPLYTTNGPYLAVKILQGFFGAPVESLCEISMKDIWFSHERPLCLAVYGLRLAFASKFAPVLAAFINTNQGWEWTPSVTNYDRKLQVSPSSNEGSTDNISKAAETVLPSKKNSTENTKTGNTHPAAIEAGQVFYPRKTFWQKLSVIDKTHQSRVWEIMWFVIFPH</sequence>
<comment type="subcellular location">
    <subcellularLocation>
        <location evidence="1">Membrane</location>
        <topology evidence="1">Multi-pass membrane protein</topology>
    </subcellularLocation>
</comment>
<dbReference type="STRING" id="914237.A0A1E1LKW8"/>
<evidence type="ECO:0000313" key="5">
    <source>
        <dbReference type="EMBL" id="CZT11145.1"/>
    </source>
</evidence>
<keyword evidence="4" id="KW-0472">Membrane</keyword>
<evidence type="ECO:0000256" key="4">
    <source>
        <dbReference type="ARBA" id="ARBA00023136"/>
    </source>
</evidence>
<dbReference type="AlphaFoldDB" id="A0A1E1LKW8"/>
<dbReference type="SUPFAM" id="SSF103473">
    <property type="entry name" value="MFS general substrate transporter"/>
    <property type="match status" value="1"/>
</dbReference>
<organism evidence="5 6">
    <name type="scientific">Rhynchosporium graminicola</name>
    <dbReference type="NCBI Taxonomy" id="2792576"/>
    <lineage>
        <taxon>Eukaryota</taxon>
        <taxon>Fungi</taxon>
        <taxon>Dikarya</taxon>
        <taxon>Ascomycota</taxon>
        <taxon>Pezizomycotina</taxon>
        <taxon>Leotiomycetes</taxon>
        <taxon>Helotiales</taxon>
        <taxon>Ploettnerulaceae</taxon>
        <taxon>Rhynchosporium</taxon>
    </lineage>
</organism>
<dbReference type="InParanoid" id="A0A1E1LKW8"/>
<protein>
    <submittedName>
        <fullName evidence="5">Uncharacterized protein</fullName>
    </submittedName>
</protein>